<keyword evidence="2" id="KW-0521">NADP</keyword>
<dbReference type="SUPFAM" id="SSF51735">
    <property type="entry name" value="NAD(P)-binding Rossmann-fold domains"/>
    <property type="match status" value="1"/>
</dbReference>
<dbReference type="Gene3D" id="3.90.25.10">
    <property type="entry name" value="UDP-galactose 4-epimerase, domain 1"/>
    <property type="match status" value="1"/>
</dbReference>
<dbReference type="RefSeq" id="WP_052565022.1">
    <property type="nucleotide sequence ID" value="NZ_JQKF01000001.1"/>
</dbReference>
<dbReference type="EC" id="1.1.1.133" evidence="2"/>
<dbReference type="eggNOG" id="COG1091">
    <property type="taxonomic scope" value="Bacteria"/>
</dbReference>
<dbReference type="PATRIC" id="fig|1121877.4.peg.97"/>
<comment type="similarity">
    <text evidence="1 2">Belongs to the dTDP-4-dehydrorhamnose reductase family.</text>
</comment>
<comment type="pathway">
    <text evidence="2">Carbohydrate biosynthesis; dTDP-L-rhamnose biosynthesis.</text>
</comment>
<dbReference type="GeneID" id="78371449"/>
<comment type="caution">
    <text evidence="4">The sequence shown here is derived from an EMBL/GenBank/DDBJ whole genome shotgun (WGS) entry which is preliminary data.</text>
</comment>
<organism evidence="4 5">
    <name type="scientific">Ferrimicrobium acidiphilum DSM 19497</name>
    <dbReference type="NCBI Taxonomy" id="1121877"/>
    <lineage>
        <taxon>Bacteria</taxon>
        <taxon>Bacillati</taxon>
        <taxon>Actinomycetota</taxon>
        <taxon>Acidimicrobiia</taxon>
        <taxon>Acidimicrobiales</taxon>
        <taxon>Acidimicrobiaceae</taxon>
        <taxon>Ferrimicrobium</taxon>
    </lineage>
</organism>
<reference evidence="4 5" key="1">
    <citation type="submission" date="2015-01" db="EMBL/GenBank/DDBJ databases">
        <title>Draft genome of the acidophilic iron oxidizer Ferrimicrobium acidiphilum strain T23.</title>
        <authorList>
            <person name="Poehlein A."/>
            <person name="Eisen S."/>
            <person name="Schloemann M."/>
            <person name="Johnson B.D."/>
            <person name="Daniel R."/>
            <person name="Muehling M."/>
        </authorList>
    </citation>
    <scope>NUCLEOTIDE SEQUENCE [LARGE SCALE GENOMIC DNA]</scope>
    <source>
        <strain evidence="4 5">T23</strain>
    </source>
</reference>
<sequence>MSQLRFVVLGAHGQLGQRLARRLGELDLPVEVFAFSSEDIDVRQRGAVHEVIRSLRPDWVVNAAAFTAVDRCEREPERAFLVNALAVRWMVEAAEAVGGRVCNFSTDYVFNGESAQPYREWDPVDPLGVYGRSKLGGEQELRVGRDLNIRTAWLMSSSGGNIASTVVRLAKEGSTLRFVGDQIGSPTIADDLSEASIQLMLSSCSGCFHVVNGGSASWFEVVRWILTLLGRDPGQVVEVTAASVADRYPAPRPRHSVLATSAYSAALGRTTDDWHDAIERVVRDLERL</sequence>
<name>A0A0D8FYH8_9ACTN</name>
<dbReference type="Pfam" id="PF04321">
    <property type="entry name" value="RmlD_sub_bind"/>
    <property type="match status" value="1"/>
</dbReference>
<dbReference type="EMBL" id="JXUW01000001">
    <property type="protein sequence ID" value="KJE78099.1"/>
    <property type="molecule type" value="Genomic_DNA"/>
</dbReference>
<accession>A0A0D8FYH8</accession>
<gene>
    <name evidence="4" type="primary">rfbD</name>
    <name evidence="4" type="ORF">FEAC_00910</name>
</gene>
<dbReference type="Proteomes" id="UP000032336">
    <property type="component" value="Unassembled WGS sequence"/>
</dbReference>
<keyword evidence="5" id="KW-1185">Reference proteome</keyword>
<evidence type="ECO:0000256" key="2">
    <source>
        <dbReference type="RuleBase" id="RU364082"/>
    </source>
</evidence>
<dbReference type="PANTHER" id="PTHR10491:SF4">
    <property type="entry name" value="METHIONINE ADENOSYLTRANSFERASE 2 SUBUNIT BETA"/>
    <property type="match status" value="1"/>
</dbReference>
<comment type="function">
    <text evidence="2">Catalyzes the reduction of dTDP-6-deoxy-L-lyxo-4-hexulose to yield dTDP-L-rhamnose.</text>
</comment>
<protein>
    <recommendedName>
        <fullName evidence="2">dTDP-4-dehydrorhamnose reductase</fullName>
        <ecNumber evidence="2">1.1.1.133</ecNumber>
    </recommendedName>
</protein>
<dbReference type="GO" id="GO:0019305">
    <property type="term" value="P:dTDP-rhamnose biosynthetic process"/>
    <property type="evidence" value="ECO:0007669"/>
    <property type="project" value="UniProtKB-UniPathway"/>
</dbReference>
<evidence type="ECO:0000313" key="5">
    <source>
        <dbReference type="Proteomes" id="UP000032336"/>
    </source>
</evidence>
<keyword evidence="2 4" id="KW-0560">Oxidoreductase</keyword>
<dbReference type="UniPathway" id="UPA00124"/>
<dbReference type="AlphaFoldDB" id="A0A0D8FYH8"/>
<evidence type="ECO:0000259" key="3">
    <source>
        <dbReference type="Pfam" id="PF04321"/>
    </source>
</evidence>
<dbReference type="CDD" id="cd05254">
    <property type="entry name" value="dTDP_HR_like_SDR_e"/>
    <property type="match status" value="1"/>
</dbReference>
<dbReference type="PANTHER" id="PTHR10491">
    <property type="entry name" value="DTDP-4-DEHYDRORHAMNOSE REDUCTASE"/>
    <property type="match status" value="1"/>
</dbReference>
<dbReference type="InterPro" id="IPR029903">
    <property type="entry name" value="RmlD-like-bd"/>
</dbReference>
<dbReference type="Gene3D" id="3.40.50.720">
    <property type="entry name" value="NAD(P)-binding Rossmann-like Domain"/>
    <property type="match status" value="1"/>
</dbReference>
<dbReference type="STRING" id="1121877.FEAC_00910"/>
<evidence type="ECO:0000313" key="4">
    <source>
        <dbReference type="EMBL" id="KJE78099.1"/>
    </source>
</evidence>
<dbReference type="InterPro" id="IPR036291">
    <property type="entry name" value="NAD(P)-bd_dom_sf"/>
</dbReference>
<feature type="domain" description="RmlD-like substrate binding" evidence="3">
    <location>
        <begin position="6"/>
        <end position="285"/>
    </location>
</feature>
<evidence type="ECO:0000256" key="1">
    <source>
        <dbReference type="ARBA" id="ARBA00010944"/>
    </source>
</evidence>
<proteinExistence type="inferred from homology"/>
<dbReference type="GO" id="GO:0008831">
    <property type="term" value="F:dTDP-4-dehydrorhamnose reductase activity"/>
    <property type="evidence" value="ECO:0007669"/>
    <property type="project" value="UniProtKB-EC"/>
</dbReference>
<dbReference type="NCBIfam" id="TIGR01214">
    <property type="entry name" value="rmlD"/>
    <property type="match status" value="1"/>
</dbReference>
<dbReference type="InterPro" id="IPR005913">
    <property type="entry name" value="dTDP_dehydrorham_reduct"/>
</dbReference>